<evidence type="ECO:0000259" key="1">
    <source>
        <dbReference type="Pfam" id="PF12695"/>
    </source>
</evidence>
<gene>
    <name evidence="2" type="ORF">GCM10017591_04420</name>
</gene>
<proteinExistence type="predicted"/>
<dbReference type="Proteomes" id="UP001142291">
    <property type="component" value="Unassembled WGS sequence"/>
</dbReference>
<reference evidence="2" key="1">
    <citation type="journal article" date="2014" name="Int. J. Syst. Evol. Microbiol.">
        <title>Complete genome sequence of Corynebacterium casei LMG S-19264T (=DSM 44701T), isolated from a smear-ripened cheese.</title>
        <authorList>
            <consortium name="US DOE Joint Genome Institute (JGI-PGF)"/>
            <person name="Walter F."/>
            <person name="Albersmeier A."/>
            <person name="Kalinowski J."/>
            <person name="Ruckert C."/>
        </authorList>
    </citation>
    <scope>NUCLEOTIDE SEQUENCE</scope>
    <source>
        <strain evidence="2">VKM Ac-1940</strain>
    </source>
</reference>
<dbReference type="GO" id="GO:0016787">
    <property type="term" value="F:hydrolase activity"/>
    <property type="evidence" value="ECO:0007669"/>
    <property type="project" value="InterPro"/>
</dbReference>
<protein>
    <recommendedName>
        <fullName evidence="1">Alpha/beta hydrolase fold-5 domain-containing protein</fullName>
    </recommendedName>
</protein>
<sequence>MTTASLPTFAHDGRDLPYVDEGTGPAVVLIPETGQPTGSLGTLASILVEEDFRVVRLVSLETGEDARALASSVMALLSELGIDHAWIGGHGAGGTVARAASLDHHDHVNGVLLLAPAPSDLPIAADIPVLVIHGTDDDETPIAESEALVASAPALASLKRVEGAGHLFPLTHPGETSWFIEDYLDWD</sequence>
<reference evidence="2" key="2">
    <citation type="submission" date="2023-01" db="EMBL/GenBank/DDBJ databases">
        <authorList>
            <person name="Sun Q."/>
            <person name="Evtushenko L."/>
        </authorList>
    </citation>
    <scope>NUCLEOTIDE SEQUENCE</scope>
    <source>
        <strain evidence="2">VKM Ac-1940</strain>
    </source>
</reference>
<name>A0A9W6M520_9MICO</name>
<dbReference type="Gene3D" id="3.40.50.1820">
    <property type="entry name" value="alpha/beta hydrolase"/>
    <property type="match status" value="2"/>
</dbReference>
<dbReference type="InterPro" id="IPR029058">
    <property type="entry name" value="AB_hydrolase_fold"/>
</dbReference>
<keyword evidence="3" id="KW-1185">Reference proteome</keyword>
<dbReference type="AlphaFoldDB" id="A0A9W6M520"/>
<dbReference type="InterPro" id="IPR029059">
    <property type="entry name" value="AB_hydrolase_5"/>
</dbReference>
<dbReference type="RefSeq" id="WP_204962885.1">
    <property type="nucleotide sequence ID" value="NZ_BAAAUR010000008.1"/>
</dbReference>
<feature type="domain" description="Alpha/beta hydrolase fold-5" evidence="1">
    <location>
        <begin position="81"/>
        <end position="166"/>
    </location>
</feature>
<accession>A0A9W6M520</accession>
<evidence type="ECO:0000313" key="2">
    <source>
        <dbReference type="EMBL" id="GLJ94381.1"/>
    </source>
</evidence>
<dbReference type="Pfam" id="PF12695">
    <property type="entry name" value="Abhydrolase_5"/>
    <property type="match status" value="1"/>
</dbReference>
<dbReference type="SUPFAM" id="SSF53474">
    <property type="entry name" value="alpha/beta-Hydrolases"/>
    <property type="match status" value="1"/>
</dbReference>
<dbReference type="EMBL" id="BSER01000002">
    <property type="protein sequence ID" value="GLJ94381.1"/>
    <property type="molecule type" value="Genomic_DNA"/>
</dbReference>
<comment type="caution">
    <text evidence="2">The sequence shown here is derived from an EMBL/GenBank/DDBJ whole genome shotgun (WGS) entry which is preliminary data.</text>
</comment>
<organism evidence="2 3">
    <name type="scientific">Microbacterium dextranolyticum</name>
    <dbReference type="NCBI Taxonomy" id="36806"/>
    <lineage>
        <taxon>Bacteria</taxon>
        <taxon>Bacillati</taxon>
        <taxon>Actinomycetota</taxon>
        <taxon>Actinomycetes</taxon>
        <taxon>Micrococcales</taxon>
        <taxon>Microbacteriaceae</taxon>
        <taxon>Microbacterium</taxon>
    </lineage>
</organism>
<evidence type="ECO:0000313" key="3">
    <source>
        <dbReference type="Proteomes" id="UP001142291"/>
    </source>
</evidence>